<accession>A0AAE0Z7B4</accession>
<feature type="chain" id="PRO_5042003380" evidence="1">
    <location>
        <begin position="21"/>
        <end position="110"/>
    </location>
</feature>
<keyword evidence="3" id="KW-1185">Reference proteome</keyword>
<dbReference type="Proteomes" id="UP001283361">
    <property type="component" value="Unassembled WGS sequence"/>
</dbReference>
<proteinExistence type="predicted"/>
<evidence type="ECO:0000256" key="1">
    <source>
        <dbReference type="SAM" id="SignalP"/>
    </source>
</evidence>
<protein>
    <submittedName>
        <fullName evidence="2">Uncharacterized protein</fullName>
    </submittedName>
</protein>
<dbReference type="AlphaFoldDB" id="A0AAE0Z7B4"/>
<reference evidence="2" key="1">
    <citation type="journal article" date="2023" name="G3 (Bethesda)">
        <title>A reference genome for the long-term kleptoplast-retaining sea slug Elysia crispata morphotype clarki.</title>
        <authorList>
            <person name="Eastman K.E."/>
            <person name="Pendleton A.L."/>
            <person name="Shaikh M.A."/>
            <person name="Suttiyut T."/>
            <person name="Ogas R."/>
            <person name="Tomko P."/>
            <person name="Gavelis G."/>
            <person name="Widhalm J.R."/>
            <person name="Wisecaver J.H."/>
        </authorList>
    </citation>
    <scope>NUCLEOTIDE SEQUENCE</scope>
    <source>
        <strain evidence="2">ECLA1</strain>
    </source>
</reference>
<feature type="signal peptide" evidence="1">
    <location>
        <begin position="1"/>
        <end position="20"/>
    </location>
</feature>
<name>A0AAE0Z7B4_9GAST</name>
<sequence length="110" mass="12456">MVLLSQAILAWTSLAPGSDCKNAQDMKLVVYRPRMNHIKTFPDNGVFYMLEAQFGAGKQATTFHGKLLWKRFSSYGPSSGSLKTKARGRTCYERASRDQKCYDHNLIFSN</sequence>
<organism evidence="2 3">
    <name type="scientific">Elysia crispata</name>
    <name type="common">lettuce slug</name>
    <dbReference type="NCBI Taxonomy" id="231223"/>
    <lineage>
        <taxon>Eukaryota</taxon>
        <taxon>Metazoa</taxon>
        <taxon>Spiralia</taxon>
        <taxon>Lophotrochozoa</taxon>
        <taxon>Mollusca</taxon>
        <taxon>Gastropoda</taxon>
        <taxon>Heterobranchia</taxon>
        <taxon>Euthyneura</taxon>
        <taxon>Panpulmonata</taxon>
        <taxon>Sacoglossa</taxon>
        <taxon>Placobranchoidea</taxon>
        <taxon>Plakobranchidae</taxon>
        <taxon>Elysia</taxon>
    </lineage>
</organism>
<evidence type="ECO:0000313" key="2">
    <source>
        <dbReference type="EMBL" id="KAK3763257.1"/>
    </source>
</evidence>
<evidence type="ECO:0000313" key="3">
    <source>
        <dbReference type="Proteomes" id="UP001283361"/>
    </source>
</evidence>
<comment type="caution">
    <text evidence="2">The sequence shown here is derived from an EMBL/GenBank/DDBJ whole genome shotgun (WGS) entry which is preliminary data.</text>
</comment>
<gene>
    <name evidence="2" type="ORF">RRG08_036849</name>
</gene>
<dbReference type="EMBL" id="JAWDGP010004580">
    <property type="protein sequence ID" value="KAK3763257.1"/>
    <property type="molecule type" value="Genomic_DNA"/>
</dbReference>
<keyword evidence="1" id="KW-0732">Signal</keyword>